<accession>A0A2V5L1P6</accession>
<dbReference type="Proteomes" id="UP000247832">
    <property type="component" value="Unassembled WGS sequence"/>
</dbReference>
<organism evidence="1 2">
    <name type="scientific">Arthrobacter livingstonensis</name>
    <dbReference type="NCBI Taxonomy" id="670078"/>
    <lineage>
        <taxon>Bacteria</taxon>
        <taxon>Bacillati</taxon>
        <taxon>Actinomycetota</taxon>
        <taxon>Actinomycetes</taxon>
        <taxon>Micrococcales</taxon>
        <taxon>Micrococcaceae</taxon>
        <taxon>Arthrobacter</taxon>
    </lineage>
</organism>
<keyword evidence="2" id="KW-1185">Reference proteome</keyword>
<dbReference type="SUPFAM" id="SSF103007">
    <property type="entry name" value="Hypothetical protein TT1725"/>
    <property type="match status" value="1"/>
</dbReference>
<dbReference type="PANTHER" id="PTHR36441">
    <property type="entry name" value="HYPOTHETICAL CYTOSOLIC PROTEIN"/>
    <property type="match status" value="1"/>
</dbReference>
<evidence type="ECO:0000313" key="1">
    <source>
        <dbReference type="EMBL" id="PYI65211.1"/>
    </source>
</evidence>
<dbReference type="AlphaFoldDB" id="A0A2V5L1P6"/>
<name>A0A2V5L1P6_9MICC</name>
<dbReference type="EMBL" id="QJVD01000028">
    <property type="protein sequence ID" value="PYI65211.1"/>
    <property type="molecule type" value="Genomic_DNA"/>
</dbReference>
<dbReference type="Gene3D" id="3.30.70.1120">
    <property type="entry name" value="TT1725-like"/>
    <property type="match status" value="1"/>
</dbReference>
<dbReference type="InterPro" id="IPR007546">
    <property type="entry name" value="DUF503"/>
</dbReference>
<evidence type="ECO:0000313" key="2">
    <source>
        <dbReference type="Proteomes" id="UP000247832"/>
    </source>
</evidence>
<proteinExistence type="predicted"/>
<dbReference type="RefSeq" id="WP_110502581.1">
    <property type="nucleotide sequence ID" value="NZ_QJVD01000028.1"/>
</dbReference>
<sequence length="97" mass="10882">MWIGWIEFDLLFGDVHSLKEKRSVLRPVLADVHQRFGVSIAEVDLHDLHRRAVVGAALVAADRAHIVDVLDAVENHVARRPGVDLLSARRRTITSDD</sequence>
<dbReference type="PANTHER" id="PTHR36441:SF1">
    <property type="entry name" value="DUF503 DOMAIN-CONTAINING PROTEIN"/>
    <property type="match status" value="1"/>
</dbReference>
<dbReference type="Pfam" id="PF04456">
    <property type="entry name" value="DUF503"/>
    <property type="match status" value="1"/>
</dbReference>
<comment type="caution">
    <text evidence="1">The sequence shown here is derived from an EMBL/GenBank/DDBJ whole genome shotgun (WGS) entry which is preliminary data.</text>
</comment>
<gene>
    <name evidence="1" type="ORF">CVV68_19025</name>
</gene>
<reference evidence="1 2" key="1">
    <citation type="submission" date="2018-05" db="EMBL/GenBank/DDBJ databases">
        <title>Genetic diversity of glacier-inhabiting Cryobacterium bacteria in China and description of Cryobacterium mengkeensis sp. nov. and Arthrobacter glacialis sp. nov.</title>
        <authorList>
            <person name="Liu Q."/>
            <person name="Xin Y.-H."/>
        </authorList>
    </citation>
    <scope>NUCLEOTIDE SEQUENCE [LARGE SCALE GENOMIC DNA]</scope>
    <source>
        <strain evidence="1 2">LI2</strain>
    </source>
</reference>
<protein>
    <submittedName>
        <fullName evidence="1">DUF503 domain-containing protein</fullName>
    </submittedName>
</protein>
<dbReference type="OrthoDB" id="9809023at2"/>
<dbReference type="InterPro" id="IPR036746">
    <property type="entry name" value="TT1725-like_sf"/>
</dbReference>